<name>A0A6L9G4G1_9MICC</name>
<dbReference type="Pfam" id="PF00494">
    <property type="entry name" value="SQS_PSY"/>
    <property type="match status" value="1"/>
</dbReference>
<dbReference type="UniPathway" id="UPA00799"/>
<feature type="region of interest" description="Disordered" evidence="3">
    <location>
        <begin position="294"/>
        <end position="325"/>
    </location>
</feature>
<proteinExistence type="predicted"/>
<reference evidence="4 5" key="1">
    <citation type="submission" date="2020-01" db="EMBL/GenBank/DDBJ databases">
        <title>Glutamicibacter soli M275.</title>
        <authorList>
            <person name="Meng X."/>
        </authorList>
    </citation>
    <scope>NUCLEOTIDE SEQUENCE [LARGE SCALE GENOMIC DNA]</scope>
    <source>
        <strain evidence="4 5">M275</strain>
    </source>
</reference>
<gene>
    <name evidence="4" type="ORF">GT020_11975</name>
</gene>
<dbReference type="AlphaFoldDB" id="A0A6L9G4G1"/>
<dbReference type="PANTHER" id="PTHR31480">
    <property type="entry name" value="BIFUNCTIONAL LYCOPENE CYCLASE/PHYTOENE SYNTHASE"/>
    <property type="match status" value="1"/>
</dbReference>
<dbReference type="InterPro" id="IPR044843">
    <property type="entry name" value="Trans_IPPS_bact-type"/>
</dbReference>
<dbReference type="RefSeq" id="WP_161449448.1">
    <property type="nucleotide sequence ID" value="NZ_WYDN01000010.1"/>
</dbReference>
<dbReference type="SFLD" id="SFLDG01018">
    <property type="entry name" value="Squalene/Phytoene_Synthase_Lik"/>
    <property type="match status" value="1"/>
</dbReference>
<dbReference type="InterPro" id="IPR019845">
    <property type="entry name" value="Squalene/phytoene_synthase_CS"/>
</dbReference>
<dbReference type="PROSITE" id="PS01045">
    <property type="entry name" value="SQUALEN_PHYTOEN_SYN_2"/>
    <property type="match status" value="1"/>
</dbReference>
<sequence length="325" mass="34984">MAAARPTALQTYSRTAARSARLVLGEYSTSFSLACRMLDAASAAHIANIYALVRLADEVVDGVASQAGLNPQAVGDCLDELQAQTALALQRGYSTNLVVHAFALTARETGITERLTDPFFASMRADLSVHRHSEQSLREYIYGSAEVVGLMCLQVFRAMPSAPAETPAQAQLVERAARSLGAAFQKVNFLRDLATDSRQLERVYFPGIDPEHFTEARKRELVADIETDLAHARAGLPYLAPAAARAVRMAHDLFARLNRQLDKAPAEQLLTARISVSAPRKALIAARVLATGHRWRAPDPEPNPGPAGQAPHVAQLPLSGGPHAA</sequence>
<evidence type="ECO:0000256" key="2">
    <source>
        <dbReference type="ARBA" id="ARBA00022679"/>
    </source>
</evidence>
<evidence type="ECO:0000313" key="4">
    <source>
        <dbReference type="EMBL" id="NAZ16772.1"/>
    </source>
</evidence>
<dbReference type="EMBL" id="WYDN01000010">
    <property type="protein sequence ID" value="NAZ16772.1"/>
    <property type="molecule type" value="Genomic_DNA"/>
</dbReference>
<dbReference type="GO" id="GO:0008299">
    <property type="term" value="P:isoprenoid biosynthetic process"/>
    <property type="evidence" value="ECO:0007669"/>
    <property type="project" value="UniProtKB-ARBA"/>
</dbReference>
<comment type="pathway">
    <text evidence="1">Carotenoid biosynthesis; phytoene biosynthesis.</text>
</comment>
<dbReference type="GO" id="GO:0004311">
    <property type="term" value="F:geranylgeranyl diphosphate synthase activity"/>
    <property type="evidence" value="ECO:0007669"/>
    <property type="project" value="InterPro"/>
</dbReference>
<evidence type="ECO:0000313" key="5">
    <source>
        <dbReference type="Proteomes" id="UP000477543"/>
    </source>
</evidence>
<accession>A0A6L9G4G1</accession>
<organism evidence="4 5">
    <name type="scientific">Glutamicibacter soli</name>
    <dbReference type="NCBI Taxonomy" id="453836"/>
    <lineage>
        <taxon>Bacteria</taxon>
        <taxon>Bacillati</taxon>
        <taxon>Actinomycetota</taxon>
        <taxon>Actinomycetes</taxon>
        <taxon>Micrococcales</taxon>
        <taxon>Micrococcaceae</taxon>
        <taxon>Glutamicibacter</taxon>
    </lineage>
</organism>
<dbReference type="SFLD" id="SFLDG01212">
    <property type="entry name" value="Phytoene_synthase_like"/>
    <property type="match status" value="1"/>
</dbReference>
<evidence type="ECO:0000256" key="3">
    <source>
        <dbReference type="SAM" id="MobiDB-lite"/>
    </source>
</evidence>
<dbReference type="SFLD" id="SFLDS00005">
    <property type="entry name" value="Isoprenoid_Synthase_Type_I"/>
    <property type="match status" value="1"/>
</dbReference>
<dbReference type="Gene3D" id="1.10.600.10">
    <property type="entry name" value="Farnesyl Diphosphate Synthase"/>
    <property type="match status" value="1"/>
</dbReference>
<dbReference type="InterPro" id="IPR008949">
    <property type="entry name" value="Isoprenoid_synthase_dom_sf"/>
</dbReference>
<evidence type="ECO:0000256" key="1">
    <source>
        <dbReference type="ARBA" id="ARBA00004684"/>
    </source>
</evidence>
<dbReference type="InterPro" id="IPR002060">
    <property type="entry name" value="Squ/phyt_synthse"/>
</dbReference>
<dbReference type="SUPFAM" id="SSF48576">
    <property type="entry name" value="Terpenoid synthases"/>
    <property type="match status" value="1"/>
</dbReference>
<protein>
    <submittedName>
        <fullName evidence="4">Squalene/phytoene synthase family protein</fullName>
    </submittedName>
</protein>
<keyword evidence="2" id="KW-0808">Transferase</keyword>
<dbReference type="Proteomes" id="UP000477543">
    <property type="component" value="Unassembled WGS sequence"/>
</dbReference>
<comment type="caution">
    <text evidence="4">The sequence shown here is derived from an EMBL/GenBank/DDBJ whole genome shotgun (WGS) entry which is preliminary data.</text>
</comment>